<dbReference type="InterPro" id="IPR051310">
    <property type="entry name" value="MCP_chemotaxis"/>
</dbReference>
<organism evidence="7 8">
    <name type="scientific">Rhizobium oryzicola</name>
    <dbReference type="NCBI Taxonomy" id="1232668"/>
    <lineage>
        <taxon>Bacteria</taxon>
        <taxon>Pseudomonadati</taxon>
        <taxon>Pseudomonadota</taxon>
        <taxon>Alphaproteobacteria</taxon>
        <taxon>Hyphomicrobiales</taxon>
        <taxon>Rhizobiaceae</taxon>
        <taxon>Rhizobium/Agrobacterium group</taxon>
        <taxon>Rhizobium</taxon>
    </lineage>
</organism>
<dbReference type="SMART" id="SM00283">
    <property type="entry name" value="MA"/>
    <property type="match status" value="1"/>
</dbReference>
<comment type="caution">
    <text evidence="7">The sequence shown here is derived from an EMBL/GenBank/DDBJ whole genome shotgun (WGS) entry which is preliminary data.</text>
</comment>
<keyword evidence="4" id="KW-1133">Transmembrane helix</keyword>
<dbReference type="Pfam" id="PF00672">
    <property type="entry name" value="HAMP"/>
    <property type="match status" value="1"/>
</dbReference>
<dbReference type="InterPro" id="IPR003660">
    <property type="entry name" value="HAMP_dom"/>
</dbReference>
<gene>
    <name evidence="7" type="ORF">Q2T52_01980</name>
</gene>
<feature type="transmembrane region" description="Helical" evidence="4">
    <location>
        <begin position="181"/>
        <end position="204"/>
    </location>
</feature>
<keyword evidence="1" id="KW-0145">Chemotaxis</keyword>
<evidence type="ECO:0000256" key="2">
    <source>
        <dbReference type="ARBA" id="ARBA00029447"/>
    </source>
</evidence>
<evidence type="ECO:0000256" key="4">
    <source>
        <dbReference type="SAM" id="Phobius"/>
    </source>
</evidence>
<feature type="domain" description="Methyl-accepting transducer" evidence="5">
    <location>
        <begin position="373"/>
        <end position="602"/>
    </location>
</feature>
<evidence type="ECO:0000259" key="6">
    <source>
        <dbReference type="PROSITE" id="PS50885"/>
    </source>
</evidence>
<feature type="transmembrane region" description="Helical" evidence="4">
    <location>
        <begin position="7"/>
        <end position="32"/>
    </location>
</feature>
<dbReference type="PANTHER" id="PTHR43531">
    <property type="entry name" value="PROTEIN ICFG"/>
    <property type="match status" value="1"/>
</dbReference>
<keyword evidence="4" id="KW-0472">Membrane</keyword>
<keyword evidence="4" id="KW-0812">Transmembrane</keyword>
<dbReference type="PANTHER" id="PTHR43531:SF11">
    <property type="entry name" value="METHYL-ACCEPTING CHEMOTAXIS PROTEIN 3"/>
    <property type="match status" value="1"/>
</dbReference>
<keyword evidence="8" id="KW-1185">Reference proteome</keyword>
<sequence length="689" mass="72930">MKISGKINLLVGLMSVVALIIGGLSLFAISVYNDRMNTYEAVSDRAYKGEVLNRLVTAVVMDARGIYAAKDAKETAPFGDGVAKSIAQMEKLLAEWQPKVPASQRAAFESLVKKSQEFKTFRLETVRLGKEQGPAAANQQGNNELNRANRKNFQADIDAVVAQDKAELARLDAEMDSFGTLLFNIIAAITVVGASIGAVVGIVFSRRSLSRPILQLTSAMKQLAAGDFTTEVPSVGRSDEVGDMAAAVEVFKRNGLEVQRNGVAESSRRARSEEFQSAMAVVVSSAAEGDFTRRINRTFGDENIDRFARNVDQLLESVDSGLSETGHVLKKLAEGDLTAAMSGNFRGAFADLQTNVNGAIQNLRQTLADVRGATGTITMNSNELRAAADDLSRRTEQQAAALEETSAALDEITSVVKSSTQRAQEASVMVGEATTSAAQSANVVRDAVDAMGRIEQASREISQIINVIDEIAFQTNLLALNAGVEAARAGEAGKGFAVVAQEVRELAQRSANAAKDIKTLITKSGDEVAGGVQLVQKTGEALTEIETRVLAINDHIQSIATASREQATGLQEVNTAINQMDQVTQKNAAMVEETSAATAKLSQEADGLLSLVSHFNVGASVATAGQSYTSQQPAKASVSRPAVPARVVAASSGNSAPRPSPARRLMNNLARAVSAPAAAAPSGENWEEF</sequence>
<dbReference type="CDD" id="cd06225">
    <property type="entry name" value="HAMP"/>
    <property type="match status" value="1"/>
</dbReference>
<proteinExistence type="inferred from homology"/>
<accession>A0ABT8SQY9</accession>
<dbReference type="CDD" id="cd11386">
    <property type="entry name" value="MCP_signal"/>
    <property type="match status" value="1"/>
</dbReference>
<evidence type="ECO:0000313" key="8">
    <source>
        <dbReference type="Proteomes" id="UP001169006"/>
    </source>
</evidence>
<evidence type="ECO:0000256" key="3">
    <source>
        <dbReference type="PROSITE-ProRule" id="PRU00284"/>
    </source>
</evidence>
<reference evidence="7" key="2">
    <citation type="submission" date="2023-07" db="EMBL/GenBank/DDBJ databases">
        <authorList>
            <person name="Sun H."/>
        </authorList>
    </citation>
    <scope>NUCLEOTIDE SEQUENCE</scope>
    <source>
        <strain evidence="7">05753</strain>
    </source>
</reference>
<dbReference type="SUPFAM" id="SSF58104">
    <property type="entry name" value="Methyl-accepting chemotaxis protein (MCP) signaling domain"/>
    <property type="match status" value="1"/>
</dbReference>
<reference evidence="7" key="1">
    <citation type="journal article" date="2015" name="Int. J. Syst. Evol. Microbiol.">
        <title>Rhizobium oryzicola sp. nov., potential plant-growth-promoting endophytic bacteria isolated from rice roots.</title>
        <authorList>
            <person name="Zhang X.X."/>
            <person name="Gao J.S."/>
            <person name="Cao Y.H."/>
            <person name="Sheirdil R.A."/>
            <person name="Wang X.C."/>
            <person name="Zhang L."/>
        </authorList>
    </citation>
    <scope>NUCLEOTIDE SEQUENCE</scope>
    <source>
        <strain evidence="7">05753</strain>
    </source>
</reference>
<dbReference type="InterPro" id="IPR004089">
    <property type="entry name" value="MCPsignal_dom"/>
</dbReference>
<dbReference type="SMART" id="SM00304">
    <property type="entry name" value="HAMP"/>
    <property type="match status" value="2"/>
</dbReference>
<evidence type="ECO:0000313" key="7">
    <source>
        <dbReference type="EMBL" id="MDO1580855.1"/>
    </source>
</evidence>
<protein>
    <submittedName>
        <fullName evidence="7">Methyl-accepting chemotaxis protein</fullName>
    </submittedName>
</protein>
<dbReference type="Pfam" id="PF18947">
    <property type="entry name" value="HAMP_2"/>
    <property type="match status" value="1"/>
</dbReference>
<dbReference type="PROSITE" id="PS50111">
    <property type="entry name" value="CHEMOTAXIS_TRANSDUC_2"/>
    <property type="match status" value="1"/>
</dbReference>
<dbReference type="RefSeq" id="WP_302074999.1">
    <property type="nucleotide sequence ID" value="NZ_JAUKWQ010000001.1"/>
</dbReference>
<name>A0ABT8SQY9_9HYPH</name>
<dbReference type="SUPFAM" id="SSF158472">
    <property type="entry name" value="HAMP domain-like"/>
    <property type="match status" value="1"/>
</dbReference>
<dbReference type="Gene3D" id="1.10.287.950">
    <property type="entry name" value="Methyl-accepting chemotaxis protein"/>
    <property type="match status" value="1"/>
</dbReference>
<evidence type="ECO:0000259" key="5">
    <source>
        <dbReference type="PROSITE" id="PS50111"/>
    </source>
</evidence>
<feature type="domain" description="HAMP" evidence="6">
    <location>
        <begin position="316"/>
        <end position="368"/>
    </location>
</feature>
<dbReference type="Proteomes" id="UP001169006">
    <property type="component" value="Unassembled WGS sequence"/>
</dbReference>
<evidence type="ECO:0000256" key="1">
    <source>
        <dbReference type="ARBA" id="ARBA00022500"/>
    </source>
</evidence>
<dbReference type="Pfam" id="PF00015">
    <property type="entry name" value="MCPsignal"/>
    <property type="match status" value="1"/>
</dbReference>
<dbReference type="Gene3D" id="1.10.8.500">
    <property type="entry name" value="HAMP domain in histidine kinase"/>
    <property type="match status" value="1"/>
</dbReference>
<comment type="similarity">
    <text evidence="2">Belongs to the methyl-accepting chemotaxis (MCP) protein family.</text>
</comment>
<dbReference type="EMBL" id="JAUKWQ010000001">
    <property type="protein sequence ID" value="MDO1580855.1"/>
    <property type="molecule type" value="Genomic_DNA"/>
</dbReference>
<dbReference type="PROSITE" id="PS50885">
    <property type="entry name" value="HAMP"/>
    <property type="match status" value="2"/>
</dbReference>
<feature type="domain" description="HAMP" evidence="6">
    <location>
        <begin position="207"/>
        <end position="260"/>
    </location>
</feature>
<keyword evidence="3" id="KW-0807">Transducer</keyword>